<reference evidence="1 3" key="2">
    <citation type="journal article" date="2018" name="Plant J.">
        <title>The Physcomitrella patens chromosome-scale assembly reveals moss genome structure and evolution.</title>
        <authorList>
            <person name="Lang D."/>
            <person name="Ullrich K.K."/>
            <person name="Murat F."/>
            <person name="Fuchs J."/>
            <person name="Jenkins J."/>
            <person name="Haas F.B."/>
            <person name="Piednoel M."/>
            <person name="Gundlach H."/>
            <person name="Van Bel M."/>
            <person name="Meyberg R."/>
            <person name="Vives C."/>
            <person name="Morata J."/>
            <person name="Symeonidi A."/>
            <person name="Hiss M."/>
            <person name="Muchero W."/>
            <person name="Kamisugi Y."/>
            <person name="Saleh O."/>
            <person name="Blanc G."/>
            <person name="Decker E.L."/>
            <person name="van Gessel N."/>
            <person name="Grimwood J."/>
            <person name="Hayes R.D."/>
            <person name="Graham S.W."/>
            <person name="Gunter L.E."/>
            <person name="McDaniel S.F."/>
            <person name="Hoernstein S.N.W."/>
            <person name="Larsson A."/>
            <person name="Li F.W."/>
            <person name="Perroud P.F."/>
            <person name="Phillips J."/>
            <person name="Ranjan P."/>
            <person name="Rokshar D.S."/>
            <person name="Rothfels C.J."/>
            <person name="Schneider L."/>
            <person name="Shu S."/>
            <person name="Stevenson D.W."/>
            <person name="Thummler F."/>
            <person name="Tillich M."/>
            <person name="Villarreal Aguilar J.C."/>
            <person name="Widiez T."/>
            <person name="Wong G.K."/>
            <person name="Wymore A."/>
            <person name="Zhang Y."/>
            <person name="Zimmer A.D."/>
            <person name="Quatrano R.S."/>
            <person name="Mayer K.F.X."/>
            <person name="Goodstein D."/>
            <person name="Casacuberta J.M."/>
            <person name="Vandepoele K."/>
            <person name="Reski R."/>
            <person name="Cuming A.C."/>
            <person name="Tuskan G.A."/>
            <person name="Maumus F."/>
            <person name="Salse J."/>
            <person name="Schmutz J."/>
            <person name="Rensing S.A."/>
        </authorList>
    </citation>
    <scope>NUCLEOTIDE SEQUENCE [LARGE SCALE GENOMIC DNA]</scope>
    <source>
        <strain evidence="2 3">cv. Gransden 2004</strain>
    </source>
</reference>
<dbReference type="AlphaFoldDB" id="A0A2K1L7G9"/>
<evidence type="ECO:0000313" key="1">
    <source>
        <dbReference type="EMBL" id="PNR61989.1"/>
    </source>
</evidence>
<gene>
    <name evidence="1" type="ORF">PHYPA_000413</name>
</gene>
<dbReference type="EMBL" id="ABEU02000001">
    <property type="protein sequence ID" value="PNR61989.1"/>
    <property type="molecule type" value="Genomic_DNA"/>
</dbReference>
<protein>
    <submittedName>
        <fullName evidence="1 2">Uncharacterized protein</fullName>
    </submittedName>
</protein>
<dbReference type="Gramene" id="Pp3c1_8910V3.1">
    <property type="protein sequence ID" value="Pp3c1_8910V3.1"/>
    <property type="gene ID" value="Pp3c1_8910"/>
</dbReference>
<dbReference type="Gramene" id="Pp3c1_8910V3.2">
    <property type="protein sequence ID" value="Pp3c1_8910V3.2"/>
    <property type="gene ID" value="Pp3c1_8910"/>
</dbReference>
<evidence type="ECO:0000313" key="3">
    <source>
        <dbReference type="Proteomes" id="UP000006727"/>
    </source>
</evidence>
<dbReference type="InParanoid" id="A0A2K1L7G9"/>
<reference evidence="1 3" key="1">
    <citation type="journal article" date="2008" name="Science">
        <title>The Physcomitrella genome reveals evolutionary insights into the conquest of land by plants.</title>
        <authorList>
            <person name="Rensing S."/>
            <person name="Lang D."/>
            <person name="Zimmer A."/>
            <person name="Terry A."/>
            <person name="Salamov A."/>
            <person name="Shapiro H."/>
            <person name="Nishiyama T."/>
            <person name="Perroud P.-F."/>
            <person name="Lindquist E."/>
            <person name="Kamisugi Y."/>
            <person name="Tanahashi T."/>
            <person name="Sakakibara K."/>
            <person name="Fujita T."/>
            <person name="Oishi K."/>
            <person name="Shin-I T."/>
            <person name="Kuroki Y."/>
            <person name="Toyoda A."/>
            <person name="Suzuki Y."/>
            <person name="Hashimoto A."/>
            <person name="Yamaguchi K."/>
            <person name="Sugano A."/>
            <person name="Kohara Y."/>
            <person name="Fujiyama A."/>
            <person name="Anterola A."/>
            <person name="Aoki S."/>
            <person name="Ashton N."/>
            <person name="Barbazuk W.B."/>
            <person name="Barker E."/>
            <person name="Bennetzen J."/>
            <person name="Bezanilla M."/>
            <person name="Blankenship R."/>
            <person name="Cho S.H."/>
            <person name="Dutcher S."/>
            <person name="Estelle M."/>
            <person name="Fawcett J.A."/>
            <person name="Gundlach H."/>
            <person name="Hanada K."/>
            <person name="Heyl A."/>
            <person name="Hicks K.A."/>
            <person name="Hugh J."/>
            <person name="Lohr M."/>
            <person name="Mayer K."/>
            <person name="Melkozernov A."/>
            <person name="Murata T."/>
            <person name="Nelson D."/>
            <person name="Pils B."/>
            <person name="Prigge M."/>
            <person name="Reiss B."/>
            <person name="Renner T."/>
            <person name="Rombauts S."/>
            <person name="Rushton P."/>
            <person name="Sanderfoot A."/>
            <person name="Schween G."/>
            <person name="Shiu S.-H."/>
            <person name="Stueber K."/>
            <person name="Theodoulou F.L."/>
            <person name="Tu H."/>
            <person name="Van de Peer Y."/>
            <person name="Verrier P.J."/>
            <person name="Waters E."/>
            <person name="Wood A."/>
            <person name="Yang L."/>
            <person name="Cove D."/>
            <person name="Cuming A."/>
            <person name="Hasebe M."/>
            <person name="Lucas S."/>
            <person name="Mishler D.B."/>
            <person name="Reski R."/>
            <person name="Grigoriev I."/>
            <person name="Quatrano R.S."/>
            <person name="Boore J.L."/>
        </authorList>
    </citation>
    <scope>NUCLEOTIDE SEQUENCE [LARGE SCALE GENOMIC DNA]</scope>
    <source>
        <strain evidence="2 3">cv. Gransden 2004</strain>
    </source>
</reference>
<reference evidence="2" key="3">
    <citation type="submission" date="2020-12" db="UniProtKB">
        <authorList>
            <consortium name="EnsemblPlants"/>
        </authorList>
    </citation>
    <scope>IDENTIFICATION</scope>
</reference>
<dbReference type="Proteomes" id="UP000006727">
    <property type="component" value="Chromosome 1"/>
</dbReference>
<sequence>MKFEWFQTAFNDLRRQVHFTVTTAGIAGFYRERSYRRSCVGMKSTADEEGGKRSPWSIAQVSSDGHVSATADCEVTSTDLLQGIVLCDVVEKRPNSVCGLGNWGKRIRDCMKSAGIHVSLVPDESARIEKRKLLKRKTINSAILEFDAVKSNGHGNTSLLAGKLSCKILSGMKPLQPVNPTIN</sequence>
<name>A0A2K1L7G9_PHYPA</name>
<organism evidence="1">
    <name type="scientific">Physcomitrium patens</name>
    <name type="common">Spreading-leaved earth moss</name>
    <name type="synonym">Physcomitrella patens</name>
    <dbReference type="NCBI Taxonomy" id="3218"/>
    <lineage>
        <taxon>Eukaryota</taxon>
        <taxon>Viridiplantae</taxon>
        <taxon>Streptophyta</taxon>
        <taxon>Embryophyta</taxon>
        <taxon>Bryophyta</taxon>
        <taxon>Bryophytina</taxon>
        <taxon>Bryopsida</taxon>
        <taxon>Funariidae</taxon>
        <taxon>Funariales</taxon>
        <taxon>Funariaceae</taxon>
        <taxon>Physcomitrium</taxon>
    </lineage>
</organism>
<dbReference type="EnsemblPlants" id="Pp3c1_8910V3.2">
    <property type="protein sequence ID" value="Pp3c1_8910V3.2"/>
    <property type="gene ID" value="Pp3c1_8910"/>
</dbReference>
<evidence type="ECO:0000313" key="2">
    <source>
        <dbReference type="EnsemblPlants" id="Pp3c1_8910V3.1"/>
    </source>
</evidence>
<accession>A0A2K1L7G9</accession>
<dbReference type="EnsemblPlants" id="Pp3c1_8910V3.1">
    <property type="protein sequence ID" value="Pp3c1_8910V3.1"/>
    <property type="gene ID" value="Pp3c1_8910"/>
</dbReference>
<proteinExistence type="predicted"/>
<keyword evidence="3" id="KW-1185">Reference proteome</keyword>
<dbReference type="PaxDb" id="3218-PP1S38_123V6.1"/>